<dbReference type="GO" id="GO:0005634">
    <property type="term" value="C:nucleus"/>
    <property type="evidence" value="ECO:0007669"/>
    <property type="project" value="TreeGrafter"/>
</dbReference>
<dbReference type="InterPro" id="IPR013792">
    <property type="entry name" value="RNA3'P_cycl/enolpyr_Trfase_a/b"/>
</dbReference>
<evidence type="ECO:0000256" key="6">
    <source>
        <dbReference type="ARBA" id="ARBA00024481"/>
    </source>
</evidence>
<comment type="catalytic activity">
    <reaction evidence="6">
        <text>a 3'-end 3'-phospho-ribonucleotide-RNA + ATP = a 3'-end 2',3'-cyclophospho-ribonucleotide-RNA + AMP + diphosphate</text>
        <dbReference type="Rhea" id="RHEA:23976"/>
        <dbReference type="Rhea" id="RHEA-COMP:10463"/>
        <dbReference type="Rhea" id="RHEA-COMP:10464"/>
        <dbReference type="ChEBI" id="CHEBI:30616"/>
        <dbReference type="ChEBI" id="CHEBI:33019"/>
        <dbReference type="ChEBI" id="CHEBI:83062"/>
        <dbReference type="ChEBI" id="CHEBI:83064"/>
        <dbReference type="ChEBI" id="CHEBI:456215"/>
        <dbReference type="EC" id="6.5.1.4"/>
    </reaction>
</comment>
<comment type="similarity">
    <text evidence="1">Belongs to the RNA 3'-terminal cyclase family. Type 1 subfamily.</text>
</comment>
<feature type="binding site" evidence="8">
    <location>
        <begin position="289"/>
        <end position="293"/>
    </location>
    <ligand>
        <name>ATP</name>
        <dbReference type="ChEBI" id="CHEBI:30616"/>
    </ligand>
</feature>
<evidence type="ECO:0000259" key="9">
    <source>
        <dbReference type="Pfam" id="PF01137"/>
    </source>
</evidence>
<proteinExistence type="inferred from homology"/>
<name>A0A336LPZ4_CULSO</name>
<dbReference type="GO" id="GO:0005524">
    <property type="term" value="F:ATP binding"/>
    <property type="evidence" value="ECO:0007669"/>
    <property type="project" value="UniProtKB-KW"/>
</dbReference>
<gene>
    <name evidence="12" type="primary">CSON000461</name>
</gene>
<dbReference type="PIRSF" id="PIRSF005378">
    <property type="entry name" value="RNA3'_term_phos_cycl_euk"/>
    <property type="match status" value="1"/>
</dbReference>
<dbReference type="NCBIfam" id="TIGR03399">
    <property type="entry name" value="RNA_3prim_cycl"/>
    <property type="match status" value="1"/>
</dbReference>
<dbReference type="InterPro" id="IPR000228">
    <property type="entry name" value="RNA3'_term_phos_cyc"/>
</dbReference>
<keyword evidence="4" id="KW-0436">Ligase</keyword>
<dbReference type="PANTHER" id="PTHR11096:SF0">
    <property type="entry name" value="RNA 3'-TERMINAL PHOSPHATE CYCLASE"/>
    <property type="match status" value="1"/>
</dbReference>
<evidence type="ECO:0000256" key="8">
    <source>
        <dbReference type="PIRSR" id="PIRSR005378-2"/>
    </source>
</evidence>
<evidence type="ECO:0000256" key="5">
    <source>
        <dbReference type="ARBA" id="ARBA00022741"/>
    </source>
</evidence>
<dbReference type="InterPro" id="IPR023797">
    <property type="entry name" value="RNA3'_phos_cyclase_dom"/>
</dbReference>
<dbReference type="OMA" id="WSPPIDY"/>
<dbReference type="Gene3D" id="3.30.360.20">
    <property type="entry name" value="RNA 3'-terminal phosphate cyclase, insert domain"/>
    <property type="match status" value="1"/>
</dbReference>
<dbReference type="Pfam" id="PF05189">
    <property type="entry name" value="RTC_insert"/>
    <property type="match status" value="1"/>
</dbReference>
<dbReference type="PANTHER" id="PTHR11096">
    <property type="entry name" value="RNA 3' TERMINAL PHOSPHATE CYCLASE"/>
    <property type="match status" value="1"/>
</dbReference>
<dbReference type="VEuPathDB" id="VectorBase:CSON000461"/>
<dbReference type="EMBL" id="UFQS01000107">
    <property type="protein sequence ID" value="SSW99692.1"/>
    <property type="molecule type" value="Genomic_DNA"/>
</dbReference>
<feature type="active site" description="Tele-AMP-histidine intermediate" evidence="7">
    <location>
        <position position="315"/>
    </location>
</feature>
<feature type="domain" description="RNA 3'-terminal phosphate cyclase" evidence="9">
    <location>
        <begin position="10"/>
        <end position="333"/>
    </location>
</feature>
<feature type="domain" description="RNA 3'-terminal phosphate cyclase insert" evidence="10">
    <location>
        <begin position="182"/>
        <end position="277"/>
    </location>
</feature>
<dbReference type="InterPro" id="IPR037136">
    <property type="entry name" value="RNA3'_phos_cyclase_dom_sf"/>
</dbReference>
<reference evidence="12" key="2">
    <citation type="submission" date="2018-07" db="EMBL/GenBank/DDBJ databases">
        <authorList>
            <person name="Quirk P.G."/>
            <person name="Krulwich T.A."/>
        </authorList>
    </citation>
    <scope>NUCLEOTIDE SEQUENCE</scope>
</reference>
<dbReference type="InterPro" id="IPR017770">
    <property type="entry name" value="RNA3'_term_phos_cyc_type_1"/>
</dbReference>
<dbReference type="SUPFAM" id="SSF55205">
    <property type="entry name" value="EPT/RTPC-like"/>
    <property type="match status" value="2"/>
</dbReference>
<dbReference type="Gene3D" id="3.65.10.20">
    <property type="entry name" value="RNA 3'-terminal phosphate cyclase domain"/>
    <property type="match status" value="1"/>
</dbReference>
<dbReference type="Pfam" id="PF01137">
    <property type="entry name" value="RTC"/>
    <property type="match status" value="1"/>
</dbReference>
<organism evidence="12">
    <name type="scientific">Culicoides sonorensis</name>
    <name type="common">Biting midge</name>
    <dbReference type="NCBI Taxonomy" id="179676"/>
    <lineage>
        <taxon>Eukaryota</taxon>
        <taxon>Metazoa</taxon>
        <taxon>Ecdysozoa</taxon>
        <taxon>Arthropoda</taxon>
        <taxon>Hexapoda</taxon>
        <taxon>Insecta</taxon>
        <taxon>Pterygota</taxon>
        <taxon>Neoptera</taxon>
        <taxon>Endopterygota</taxon>
        <taxon>Diptera</taxon>
        <taxon>Nematocera</taxon>
        <taxon>Chironomoidea</taxon>
        <taxon>Ceratopogonidae</taxon>
        <taxon>Ceratopogoninae</taxon>
        <taxon>Culicoides</taxon>
        <taxon>Monoculicoides</taxon>
    </lineage>
</organism>
<evidence type="ECO:0000256" key="4">
    <source>
        <dbReference type="ARBA" id="ARBA00022598"/>
    </source>
</evidence>
<dbReference type="GO" id="GO:0006396">
    <property type="term" value="P:RNA processing"/>
    <property type="evidence" value="ECO:0007669"/>
    <property type="project" value="InterPro"/>
</dbReference>
<evidence type="ECO:0000256" key="1">
    <source>
        <dbReference type="ARBA" id="ARBA00009206"/>
    </source>
</evidence>
<evidence type="ECO:0000313" key="12">
    <source>
        <dbReference type="EMBL" id="SSX20072.1"/>
    </source>
</evidence>
<dbReference type="AlphaFoldDB" id="A0A336LPZ4"/>
<evidence type="ECO:0000256" key="3">
    <source>
        <dbReference type="ARBA" id="ARBA00021428"/>
    </source>
</evidence>
<dbReference type="EMBL" id="UFQT01000107">
    <property type="protein sequence ID" value="SSX20072.1"/>
    <property type="molecule type" value="Genomic_DNA"/>
</dbReference>
<evidence type="ECO:0000256" key="7">
    <source>
        <dbReference type="PIRSR" id="PIRSR005378-1"/>
    </source>
</evidence>
<keyword evidence="8" id="KW-0067">ATP-binding</keyword>
<dbReference type="InterPro" id="IPR036553">
    <property type="entry name" value="RPTC_insert"/>
</dbReference>
<reference evidence="11" key="1">
    <citation type="submission" date="2018-04" db="EMBL/GenBank/DDBJ databases">
        <authorList>
            <person name="Go L.Y."/>
            <person name="Mitchell J.A."/>
        </authorList>
    </citation>
    <scope>NUCLEOTIDE SEQUENCE</scope>
    <source>
        <tissue evidence="11">Whole organism</tissue>
    </source>
</reference>
<dbReference type="GO" id="GO:0003963">
    <property type="term" value="F:RNA-3'-phosphate cyclase activity"/>
    <property type="evidence" value="ECO:0007669"/>
    <property type="project" value="UniProtKB-EC"/>
</dbReference>
<evidence type="ECO:0000256" key="2">
    <source>
        <dbReference type="ARBA" id="ARBA00012725"/>
    </source>
</evidence>
<feature type="binding site" evidence="8">
    <location>
        <position position="101"/>
    </location>
    <ligand>
        <name>ATP</name>
        <dbReference type="ChEBI" id="CHEBI:30616"/>
    </ligand>
</feature>
<keyword evidence="5 8" id="KW-0547">Nucleotide-binding</keyword>
<accession>A0A336LPZ4</accession>
<evidence type="ECO:0000313" key="11">
    <source>
        <dbReference type="EMBL" id="SSW99692.1"/>
    </source>
</evidence>
<dbReference type="InterPro" id="IPR013791">
    <property type="entry name" value="RNA3'-term_phos_cycl_insert"/>
</dbReference>
<evidence type="ECO:0000259" key="10">
    <source>
        <dbReference type="Pfam" id="PF05189"/>
    </source>
</evidence>
<sequence>MSLEIDGSVLEGGGQILRIALALSALCKIPVRIVKIRANRPKTGLAAQHLKGLEILRDICNAKVRGAELGSTEVEFIPQQISGGKYQADTKTAGSVCLLLQISLPVILFSDGEVILELKGGTNCEMAPQIDEITEVFRPNLEKFGATFDFDLVKRGYFPKGGGHCLIKCQPVKFLKPVDMLSFGNYSKIYGWSFVAGTIPFNVAHDMANAAKAKFSNLPISPKIDVYKEEPAVARDNCSGIILCTETTTGCFIGSGKIGSRKEASKVTGEKAALEMLYTTSIGSCVDKHVQDQLIIFMALAKGKSKIRSTPLTLHSKTAIYICEQLTKAKFNVIEEGNTCIIECEGIGCGVSIANMKHRQPIAHANIQQQNILILIIRADTFV</sequence>
<dbReference type="EC" id="6.5.1.4" evidence="2"/>
<protein>
    <recommendedName>
        <fullName evidence="3">RNA 3'-terminal phosphate cyclase</fullName>
        <ecNumber evidence="2">6.5.1.4</ecNumber>
    </recommendedName>
</protein>